<dbReference type="EMBL" id="JAWDGP010006991">
    <property type="protein sequence ID" value="KAK3731632.1"/>
    <property type="molecule type" value="Genomic_DNA"/>
</dbReference>
<comment type="caution">
    <text evidence="1">The sequence shown here is derived from an EMBL/GenBank/DDBJ whole genome shotgun (WGS) entry which is preliminary data.</text>
</comment>
<reference evidence="1" key="1">
    <citation type="journal article" date="2023" name="G3 (Bethesda)">
        <title>A reference genome for the long-term kleptoplast-retaining sea slug Elysia crispata morphotype clarki.</title>
        <authorList>
            <person name="Eastman K.E."/>
            <person name="Pendleton A.L."/>
            <person name="Shaikh M.A."/>
            <person name="Suttiyut T."/>
            <person name="Ogas R."/>
            <person name="Tomko P."/>
            <person name="Gavelis G."/>
            <person name="Widhalm J.R."/>
            <person name="Wisecaver J.H."/>
        </authorList>
    </citation>
    <scope>NUCLEOTIDE SEQUENCE</scope>
    <source>
        <strain evidence="1">ECLA1</strain>
    </source>
</reference>
<dbReference type="AlphaFoldDB" id="A0AAE0Y3A8"/>
<name>A0AAE0Y3A8_9GAST</name>
<evidence type="ECO:0000313" key="1">
    <source>
        <dbReference type="EMBL" id="KAK3731632.1"/>
    </source>
</evidence>
<protein>
    <submittedName>
        <fullName evidence="1">Uncharacterized protein</fullName>
    </submittedName>
</protein>
<keyword evidence="2" id="KW-1185">Reference proteome</keyword>
<accession>A0AAE0Y3A8</accession>
<proteinExistence type="predicted"/>
<gene>
    <name evidence="1" type="ORF">RRG08_016553</name>
</gene>
<sequence length="144" mass="16005">MSRILQLSHADVLMAALVDATRVYSLPGGGDMLDFAGKQRLRGECYLSMSTNRACRSKINSTFPSVYFAIVKFKDNIYLPCAQIKLGHHCKGRRMDILGDFTADCAVSSGTLVLLHKVLTDKSWRICVLVSETNKLVRQGKRHG</sequence>
<evidence type="ECO:0000313" key="2">
    <source>
        <dbReference type="Proteomes" id="UP001283361"/>
    </source>
</evidence>
<organism evidence="1 2">
    <name type="scientific">Elysia crispata</name>
    <name type="common">lettuce slug</name>
    <dbReference type="NCBI Taxonomy" id="231223"/>
    <lineage>
        <taxon>Eukaryota</taxon>
        <taxon>Metazoa</taxon>
        <taxon>Spiralia</taxon>
        <taxon>Lophotrochozoa</taxon>
        <taxon>Mollusca</taxon>
        <taxon>Gastropoda</taxon>
        <taxon>Heterobranchia</taxon>
        <taxon>Euthyneura</taxon>
        <taxon>Panpulmonata</taxon>
        <taxon>Sacoglossa</taxon>
        <taxon>Placobranchoidea</taxon>
        <taxon>Plakobranchidae</taxon>
        <taxon>Elysia</taxon>
    </lineage>
</organism>
<dbReference type="Proteomes" id="UP001283361">
    <property type="component" value="Unassembled WGS sequence"/>
</dbReference>